<organism evidence="3 4">
    <name type="scientific">candidate division WWE3 bacterium CG10_big_fil_rev_8_21_14_0_10_32_10</name>
    <dbReference type="NCBI Taxonomy" id="1975090"/>
    <lineage>
        <taxon>Bacteria</taxon>
        <taxon>Katanobacteria</taxon>
    </lineage>
</organism>
<comment type="caution">
    <text evidence="3">The sequence shown here is derived from an EMBL/GenBank/DDBJ whole genome shotgun (WGS) entry which is preliminary data.</text>
</comment>
<proteinExistence type="predicted"/>
<keyword evidence="3" id="KW-0808">Transferase</keyword>
<keyword evidence="1" id="KW-0812">Transmembrane</keyword>
<keyword evidence="1" id="KW-1133">Transmembrane helix</keyword>
<keyword evidence="1" id="KW-0472">Membrane</keyword>
<feature type="domain" description="Glycosyltransferase 2-like" evidence="2">
    <location>
        <begin position="6"/>
        <end position="132"/>
    </location>
</feature>
<protein>
    <submittedName>
        <fullName evidence="3">Glycosyl transferase family 2</fullName>
    </submittedName>
</protein>
<feature type="transmembrane region" description="Helical" evidence="1">
    <location>
        <begin position="256"/>
        <end position="272"/>
    </location>
</feature>
<dbReference type="Gene3D" id="3.90.550.10">
    <property type="entry name" value="Spore Coat Polysaccharide Biosynthesis Protein SpsA, Chain A"/>
    <property type="match status" value="1"/>
</dbReference>
<dbReference type="PANTHER" id="PTHR43630">
    <property type="entry name" value="POLY-BETA-1,6-N-ACETYL-D-GLUCOSAMINE SYNTHASE"/>
    <property type="match status" value="1"/>
</dbReference>
<reference evidence="3 4" key="1">
    <citation type="submission" date="2017-09" db="EMBL/GenBank/DDBJ databases">
        <title>Depth-based differentiation of microbial function through sediment-hosted aquifers and enrichment of novel symbionts in the deep terrestrial subsurface.</title>
        <authorList>
            <person name="Probst A.J."/>
            <person name="Ladd B."/>
            <person name="Jarett J.K."/>
            <person name="Geller-Mcgrath D.E."/>
            <person name="Sieber C.M."/>
            <person name="Emerson J.B."/>
            <person name="Anantharaman K."/>
            <person name="Thomas B.C."/>
            <person name="Malmstrom R."/>
            <person name="Stieglmeier M."/>
            <person name="Klingl A."/>
            <person name="Woyke T."/>
            <person name="Ryan C.M."/>
            <person name="Banfield J.F."/>
        </authorList>
    </citation>
    <scope>NUCLEOTIDE SEQUENCE [LARGE SCALE GENOMIC DNA]</scope>
    <source>
        <strain evidence="3">CG10_big_fil_rev_8_21_14_0_10_32_10</strain>
    </source>
</reference>
<dbReference type="AlphaFoldDB" id="A0A2H0RB09"/>
<sequence>MTEKISVISTIKNEKDSLQDFIRSIFEQSLKPDEVVVVDGGSVDGTKDVLEWLGGLYKTKLRYYIKPGFNISQGRNFAISHTQNKIVASVDGGATLQNDWLENLVEPLLLNNKIDVVSGFFIPEVSNTFEKYLAAVTIPLEEEMQDEKFLPSSRSIAFRKKAWKEVGGYPEWLPICEDLVFDIKLKNNKHNFAVNLKALSSWRPRENLFSFFVQYFKYARGDGHAKLFLRRHLIRYTTYITTLLLLSMAITDSVIWLAPILVGGIVYVLKFYNRFFRHFPKETLLVNFGSYIYIPFLVFVGDVAKMVGYPIGVSERIVGKVKFEEYHIKDYS</sequence>
<dbReference type="InterPro" id="IPR001173">
    <property type="entry name" value="Glyco_trans_2-like"/>
</dbReference>
<evidence type="ECO:0000313" key="3">
    <source>
        <dbReference type="EMBL" id="PIR43005.1"/>
    </source>
</evidence>
<feature type="transmembrane region" description="Helical" evidence="1">
    <location>
        <begin position="284"/>
        <end position="304"/>
    </location>
</feature>
<evidence type="ECO:0000313" key="4">
    <source>
        <dbReference type="Proteomes" id="UP000230214"/>
    </source>
</evidence>
<dbReference type="EMBL" id="PCXU01000044">
    <property type="protein sequence ID" value="PIR43005.1"/>
    <property type="molecule type" value="Genomic_DNA"/>
</dbReference>
<dbReference type="Proteomes" id="UP000230214">
    <property type="component" value="Unassembled WGS sequence"/>
</dbReference>
<gene>
    <name evidence="3" type="ORF">COV24_05120</name>
</gene>
<dbReference type="InterPro" id="IPR029044">
    <property type="entry name" value="Nucleotide-diphossugar_trans"/>
</dbReference>
<dbReference type="GO" id="GO:0016740">
    <property type="term" value="F:transferase activity"/>
    <property type="evidence" value="ECO:0007669"/>
    <property type="project" value="UniProtKB-KW"/>
</dbReference>
<dbReference type="PANTHER" id="PTHR43630:SF2">
    <property type="entry name" value="GLYCOSYLTRANSFERASE"/>
    <property type="match status" value="1"/>
</dbReference>
<dbReference type="SUPFAM" id="SSF53448">
    <property type="entry name" value="Nucleotide-diphospho-sugar transferases"/>
    <property type="match status" value="1"/>
</dbReference>
<evidence type="ECO:0000259" key="2">
    <source>
        <dbReference type="Pfam" id="PF00535"/>
    </source>
</evidence>
<accession>A0A2H0RB09</accession>
<feature type="transmembrane region" description="Helical" evidence="1">
    <location>
        <begin position="233"/>
        <end position="250"/>
    </location>
</feature>
<evidence type="ECO:0000256" key="1">
    <source>
        <dbReference type="SAM" id="Phobius"/>
    </source>
</evidence>
<dbReference type="Pfam" id="PF00535">
    <property type="entry name" value="Glycos_transf_2"/>
    <property type="match status" value="1"/>
</dbReference>
<name>A0A2H0RB09_UNCKA</name>